<sequence>MASKLPRPQRATVNRRQALKVQAVFERFTERSIKTVMIAQAEAKAFGHTEVNTEHILLGLVAEESLSKNGYLNSGVSSERAKAAVEALFGRKRPVSHGESIPFSREVRKMFENATHECKRSNVNWISPEHILLAMLSMPDCNGKRVLHSLSADVEGLKAEAGKRLKGDTDAEQAKKKQGAAAKEQGPKMTEEYCKDLCAEVRAGRIDPVVGRDREVARVCQILARRTKNNPILLGEPGVGKTAIAEGLAAAIVHRAASVDGTPLPEFLHSKRILQLDVGLLIAGAKERGELESRVTKLIAEIREAGNIILMIDEIHTLVGAGSVGRGGGGGLDIANLIKPALARGEFQVIGATTLDEHRKYIERDAALERRFQPVTVDEPTPEATLTILQGLKERYERHHRCAYTEEALAAAVALSHKYIADRFLPDKAIDLIDEAGSRARIAAYTARQSQARSGAGGRQLTMAQGSGGSNGGGGSGSSTPTPASLAASVAAASRDHPKLHEYLQVLATKDEAVKDGLYEEAVILRRREVDYRAELAGPSSEGSVLPVVGVEDIEAIVAAWTSIPVERMSDDEKERLLNMRHTLASHVVGQEDAVEAISTALCRARCGLKDPRRPVAALLFVGPTGVGKTELAKVLSEQYYGSRDALLRLDMSEYMERHSVSKLVGAPPGYVGFGDGGKLTEAIRRRPFSVVLFDEIEKAHPDVFSILLQILEDGRLTDSQGRVVSFKNAMIILTSNVGSRLIAAAGNAARNGAGVFSRPGMGSSGATDEKLQAAQAFKLKQEVLGEVRGFFAPELLNRFDETVVFQRLSRADVAEIAQLLMSETVARAAERGLGLRIAPELMQHIVADGYSDEYGARPLRQAIVRLVDDPLSDAVLHRKFAPGVQLVLNLNSDGAVTVRTEEEEAAAAAEAGADLQHHHLATAHLAQHPSGVDGGILVSLGADHDPHASGSASGSEGGSNGQRSESRERVVMTATFEEN</sequence>
<dbReference type="Proteomes" id="UP000650467">
    <property type="component" value="Unassembled WGS sequence"/>
</dbReference>
<keyword evidence="2 6" id="KW-0547">Nucleotide-binding</keyword>
<dbReference type="PROSITE" id="PS51903">
    <property type="entry name" value="CLP_R"/>
    <property type="match status" value="1"/>
</dbReference>
<dbReference type="PROSITE" id="PS00871">
    <property type="entry name" value="CLPAB_2"/>
    <property type="match status" value="1"/>
</dbReference>
<dbReference type="InterPro" id="IPR019489">
    <property type="entry name" value="Clp_ATPase_C"/>
</dbReference>
<dbReference type="GO" id="GO:0034605">
    <property type="term" value="P:cellular response to heat"/>
    <property type="evidence" value="ECO:0007669"/>
    <property type="project" value="TreeGrafter"/>
</dbReference>
<evidence type="ECO:0000256" key="2">
    <source>
        <dbReference type="ARBA" id="ARBA00022741"/>
    </source>
</evidence>
<dbReference type="InterPro" id="IPR050130">
    <property type="entry name" value="ClpA_ClpB"/>
</dbReference>
<dbReference type="InterPro" id="IPR004176">
    <property type="entry name" value="Clp_R_N"/>
</dbReference>
<dbReference type="PRINTS" id="PR00300">
    <property type="entry name" value="CLPPROTEASEA"/>
</dbReference>
<dbReference type="GO" id="GO:0016887">
    <property type="term" value="F:ATP hydrolysis activity"/>
    <property type="evidence" value="ECO:0007669"/>
    <property type="project" value="InterPro"/>
</dbReference>
<dbReference type="Pfam" id="PF02861">
    <property type="entry name" value="Clp_N"/>
    <property type="match status" value="1"/>
</dbReference>
<evidence type="ECO:0000256" key="1">
    <source>
        <dbReference type="ARBA" id="ARBA00022737"/>
    </source>
</evidence>
<dbReference type="InterPro" id="IPR027417">
    <property type="entry name" value="P-loop_NTPase"/>
</dbReference>
<dbReference type="InterPro" id="IPR003959">
    <property type="entry name" value="ATPase_AAA_core"/>
</dbReference>
<protein>
    <recommendedName>
        <fullName evidence="8">Clp R domain-containing protein</fullName>
    </recommendedName>
</protein>
<dbReference type="FunFam" id="3.40.50.300:FF:000025">
    <property type="entry name" value="ATP-dependent Clp protease subunit"/>
    <property type="match status" value="1"/>
</dbReference>
<gene>
    <name evidence="9" type="ORF">HXX76_008493</name>
</gene>
<dbReference type="Gene3D" id="3.40.50.300">
    <property type="entry name" value="P-loop containing nucleotide triphosphate hydrolases"/>
    <property type="match status" value="2"/>
</dbReference>
<name>A0A835W2A8_CHLIN</name>
<dbReference type="PANTHER" id="PTHR11638:SF185">
    <property type="entry name" value="ATP-DEPENDENT CLP PROTEASE ATP-BINDING SUBUNIT"/>
    <property type="match status" value="1"/>
</dbReference>
<dbReference type="Gene3D" id="1.10.8.60">
    <property type="match status" value="2"/>
</dbReference>
<keyword evidence="4 6" id="KW-0143">Chaperone</keyword>
<dbReference type="PROSITE" id="PS00870">
    <property type="entry name" value="CLPAB_1"/>
    <property type="match status" value="1"/>
</dbReference>
<evidence type="ECO:0000256" key="7">
    <source>
        <dbReference type="SAM" id="MobiDB-lite"/>
    </source>
</evidence>
<evidence type="ECO:0000256" key="5">
    <source>
        <dbReference type="PROSITE-ProRule" id="PRU01251"/>
    </source>
</evidence>
<feature type="region of interest" description="Disordered" evidence="7">
    <location>
        <begin position="935"/>
        <end position="980"/>
    </location>
</feature>
<dbReference type="SMART" id="SM00382">
    <property type="entry name" value="AAA"/>
    <property type="match status" value="2"/>
</dbReference>
<dbReference type="CDD" id="cd00009">
    <property type="entry name" value="AAA"/>
    <property type="match status" value="1"/>
</dbReference>
<dbReference type="GO" id="GO:0005737">
    <property type="term" value="C:cytoplasm"/>
    <property type="evidence" value="ECO:0007669"/>
    <property type="project" value="TreeGrafter"/>
</dbReference>
<keyword evidence="10" id="KW-1185">Reference proteome</keyword>
<reference evidence="9" key="1">
    <citation type="journal article" date="2020" name="bioRxiv">
        <title>Comparative genomics of Chlamydomonas.</title>
        <authorList>
            <person name="Craig R.J."/>
            <person name="Hasan A.R."/>
            <person name="Ness R.W."/>
            <person name="Keightley P.D."/>
        </authorList>
    </citation>
    <scope>NUCLEOTIDE SEQUENCE</scope>
    <source>
        <strain evidence="9">SAG 7.73</strain>
    </source>
</reference>
<dbReference type="InterPro" id="IPR018368">
    <property type="entry name" value="ClpA/B_CS1"/>
</dbReference>
<dbReference type="Gene3D" id="1.10.1780.10">
    <property type="entry name" value="Clp, N-terminal domain"/>
    <property type="match status" value="1"/>
</dbReference>
<comment type="similarity">
    <text evidence="6">Belongs to the ClpA/ClpB family.</text>
</comment>
<dbReference type="Pfam" id="PF10431">
    <property type="entry name" value="ClpB_D2-small"/>
    <property type="match status" value="1"/>
</dbReference>
<keyword evidence="3 6" id="KW-0067">ATP-binding</keyword>
<feature type="compositionally biased region" description="Low complexity" evidence="7">
    <location>
        <begin position="478"/>
        <end position="491"/>
    </location>
</feature>
<dbReference type="InterPro" id="IPR001270">
    <property type="entry name" value="ClpA/B"/>
</dbReference>
<dbReference type="SMART" id="SM01086">
    <property type="entry name" value="ClpB_D2-small"/>
    <property type="match status" value="1"/>
</dbReference>
<dbReference type="EMBL" id="JAEHOC010000019">
    <property type="protein sequence ID" value="KAG2433436.1"/>
    <property type="molecule type" value="Genomic_DNA"/>
</dbReference>
<dbReference type="Pfam" id="PF17871">
    <property type="entry name" value="AAA_lid_9"/>
    <property type="match status" value="1"/>
</dbReference>
<evidence type="ECO:0000256" key="6">
    <source>
        <dbReference type="RuleBase" id="RU004432"/>
    </source>
</evidence>
<feature type="compositionally biased region" description="Basic and acidic residues" evidence="7">
    <location>
        <begin position="163"/>
        <end position="175"/>
    </location>
</feature>
<dbReference type="PANTHER" id="PTHR11638">
    <property type="entry name" value="ATP-DEPENDENT CLP PROTEASE"/>
    <property type="match status" value="1"/>
</dbReference>
<evidence type="ECO:0000256" key="3">
    <source>
        <dbReference type="ARBA" id="ARBA00022840"/>
    </source>
</evidence>
<dbReference type="SUPFAM" id="SSF52540">
    <property type="entry name" value="P-loop containing nucleoside triphosphate hydrolases"/>
    <property type="match status" value="2"/>
</dbReference>
<keyword evidence="1 5" id="KW-0677">Repeat</keyword>
<comment type="caution">
    <text evidence="9">The sequence shown here is derived from an EMBL/GenBank/DDBJ whole genome shotgun (WGS) entry which is preliminary data.</text>
</comment>
<accession>A0A835W2A8</accession>
<dbReference type="Pfam" id="PF00004">
    <property type="entry name" value="AAA"/>
    <property type="match status" value="1"/>
</dbReference>
<evidence type="ECO:0000313" key="10">
    <source>
        <dbReference type="Proteomes" id="UP000650467"/>
    </source>
</evidence>
<dbReference type="InterPro" id="IPR028299">
    <property type="entry name" value="ClpA/B_CS2"/>
</dbReference>
<dbReference type="InterPro" id="IPR003593">
    <property type="entry name" value="AAA+_ATPase"/>
</dbReference>
<proteinExistence type="inferred from homology"/>
<dbReference type="Pfam" id="PF07724">
    <property type="entry name" value="AAA_2"/>
    <property type="match status" value="1"/>
</dbReference>
<dbReference type="InterPro" id="IPR036628">
    <property type="entry name" value="Clp_N_dom_sf"/>
</dbReference>
<evidence type="ECO:0000256" key="4">
    <source>
        <dbReference type="ARBA" id="ARBA00023186"/>
    </source>
</evidence>
<dbReference type="SUPFAM" id="SSF81923">
    <property type="entry name" value="Double Clp-N motif"/>
    <property type="match status" value="1"/>
</dbReference>
<dbReference type="OrthoDB" id="47330at2759"/>
<dbReference type="AlphaFoldDB" id="A0A835W2A8"/>
<feature type="compositionally biased region" description="Gly residues" evidence="7">
    <location>
        <begin position="466"/>
        <end position="477"/>
    </location>
</feature>
<dbReference type="InterPro" id="IPR041546">
    <property type="entry name" value="ClpA/ClpB_AAA_lid"/>
</dbReference>
<organism evidence="9 10">
    <name type="scientific">Chlamydomonas incerta</name>
    <dbReference type="NCBI Taxonomy" id="51695"/>
    <lineage>
        <taxon>Eukaryota</taxon>
        <taxon>Viridiplantae</taxon>
        <taxon>Chlorophyta</taxon>
        <taxon>core chlorophytes</taxon>
        <taxon>Chlorophyceae</taxon>
        <taxon>CS clade</taxon>
        <taxon>Chlamydomonadales</taxon>
        <taxon>Chlamydomonadaceae</taxon>
        <taxon>Chlamydomonas</taxon>
    </lineage>
</organism>
<feature type="domain" description="Clp R" evidence="8">
    <location>
        <begin position="25"/>
        <end position="168"/>
    </location>
</feature>
<dbReference type="CDD" id="cd19499">
    <property type="entry name" value="RecA-like_ClpB_Hsp104-like"/>
    <property type="match status" value="1"/>
</dbReference>
<feature type="region of interest" description="Disordered" evidence="7">
    <location>
        <begin position="447"/>
        <end position="491"/>
    </location>
</feature>
<evidence type="ECO:0000259" key="8">
    <source>
        <dbReference type="PROSITE" id="PS51903"/>
    </source>
</evidence>
<evidence type="ECO:0000313" key="9">
    <source>
        <dbReference type="EMBL" id="KAG2433436.1"/>
    </source>
</evidence>
<dbReference type="GO" id="GO:0005524">
    <property type="term" value="F:ATP binding"/>
    <property type="evidence" value="ECO:0007669"/>
    <property type="project" value="UniProtKB-KW"/>
</dbReference>
<feature type="region of interest" description="Disordered" evidence="7">
    <location>
        <begin position="163"/>
        <end position="185"/>
    </location>
</feature>